<comment type="caution">
    <text evidence="1">The sequence shown here is derived from an EMBL/GenBank/DDBJ whole genome shotgun (WGS) entry which is preliminary data.</text>
</comment>
<keyword evidence="2" id="KW-1185">Reference proteome</keyword>
<reference evidence="1 2" key="1">
    <citation type="submission" date="2020-08" db="EMBL/GenBank/DDBJ databases">
        <title>Genomic Encyclopedia of Type Strains, Phase IV (KMG-V): Genome sequencing to study the core and pangenomes of soil and plant-associated prokaryotes.</title>
        <authorList>
            <person name="Whitman W."/>
        </authorList>
    </citation>
    <scope>NUCLEOTIDE SEQUENCE [LARGE SCALE GENOMIC DNA]</scope>
    <source>
        <strain evidence="1 2">ANJLi2</strain>
    </source>
</reference>
<dbReference type="RefSeq" id="WP_076377531.1">
    <property type="nucleotide sequence ID" value="NZ_FTMG01000017.1"/>
</dbReference>
<accession>A0ABR6PRG0</accession>
<organism evidence="1 2">
    <name type="scientific">Mucilaginibacter lappiensis</name>
    <dbReference type="NCBI Taxonomy" id="354630"/>
    <lineage>
        <taxon>Bacteria</taxon>
        <taxon>Pseudomonadati</taxon>
        <taxon>Bacteroidota</taxon>
        <taxon>Sphingobacteriia</taxon>
        <taxon>Sphingobacteriales</taxon>
        <taxon>Sphingobacteriaceae</taxon>
        <taxon>Mucilaginibacter</taxon>
    </lineage>
</organism>
<gene>
    <name evidence="1" type="ORF">HDF23_004981</name>
</gene>
<name>A0ABR6PRG0_9SPHI</name>
<dbReference type="Proteomes" id="UP000541583">
    <property type="component" value="Unassembled WGS sequence"/>
</dbReference>
<evidence type="ECO:0000313" key="2">
    <source>
        <dbReference type="Proteomes" id="UP000541583"/>
    </source>
</evidence>
<evidence type="ECO:0000313" key="1">
    <source>
        <dbReference type="EMBL" id="MBB6112206.1"/>
    </source>
</evidence>
<protein>
    <submittedName>
        <fullName evidence="1">Uncharacterized protein</fullName>
    </submittedName>
</protein>
<sequence>MTSLNYKYNTKGHDDKFLEFLKTNNSPLYDVTVPEYIRIFVIKPKNGNTSNENCTFEIKSIGVNPVYRTFEEALKGLVTSRENTTQISSSQFQRIRKICRHIMFESCDLDITPLKGKQDYFVRVLDDWS</sequence>
<dbReference type="EMBL" id="JACHCB010000017">
    <property type="protein sequence ID" value="MBB6112206.1"/>
    <property type="molecule type" value="Genomic_DNA"/>
</dbReference>
<proteinExistence type="predicted"/>